<protein>
    <submittedName>
        <fullName evidence="1">Uncharacterized protein</fullName>
    </submittedName>
</protein>
<evidence type="ECO:0000313" key="2">
    <source>
        <dbReference type="Proteomes" id="UP000240974"/>
    </source>
</evidence>
<comment type="caution">
    <text evidence="1">The sequence shown here is derived from an EMBL/GenBank/DDBJ whole genome shotgun (WGS) entry which is preliminary data.</text>
</comment>
<reference evidence="1 2" key="1">
    <citation type="journal article" date="2019" name="Int. J. Syst. Evol. Microbiol.">
        <title>Faecalibacillus intestinalis gen. nov., sp. nov. and Faecalibacillus faecis sp. nov., isolated from human faeces.</title>
        <authorList>
            <person name="Seo B."/>
            <person name="Jeon K."/>
            <person name="Baek I."/>
            <person name="Lee Y.M."/>
            <person name="Baek K."/>
            <person name="Ko G."/>
        </authorList>
    </citation>
    <scope>NUCLEOTIDE SEQUENCE [LARGE SCALE GENOMIC DNA]</scope>
    <source>
        <strain evidence="1 2">SNUG30099</strain>
    </source>
</reference>
<dbReference type="AlphaFoldDB" id="A0A2T3G6F8"/>
<evidence type="ECO:0000313" key="1">
    <source>
        <dbReference type="EMBL" id="PST43031.1"/>
    </source>
</evidence>
<dbReference type="EMBL" id="PYLQ01000002">
    <property type="protein sequence ID" value="PST43031.1"/>
    <property type="molecule type" value="Genomic_DNA"/>
</dbReference>
<name>A0A2T3G6F8_9FIRM</name>
<sequence>MPQATKSKDGCINQLKIAENHLSGNYQEKRESYDKEEQLMIYLSKGHSPNDKYESYDEILMPIGALLNNTLNYQEKNEVIKEYGLDDEEFKERMRDMCNLGEALELEARQEESKRKDVEHVRNIIDEFHCSLEKAMDILKLTEKERQEIMPYFQA</sequence>
<keyword evidence="2" id="KW-1185">Reference proteome</keyword>
<accession>A0A2T3G6F8</accession>
<organism evidence="1 2">
    <name type="scientific">Faecalibacillus intestinalis</name>
    <dbReference type="NCBI Taxonomy" id="1982626"/>
    <lineage>
        <taxon>Bacteria</taxon>
        <taxon>Bacillati</taxon>
        <taxon>Bacillota</taxon>
        <taxon>Erysipelotrichia</taxon>
        <taxon>Erysipelotrichales</taxon>
        <taxon>Coprobacillaceae</taxon>
        <taxon>Faecalibacillus</taxon>
    </lineage>
</organism>
<dbReference type="RefSeq" id="WP_107029196.1">
    <property type="nucleotide sequence ID" value="NZ_JADPGJ010000006.1"/>
</dbReference>
<dbReference type="Proteomes" id="UP000240974">
    <property type="component" value="Unassembled WGS sequence"/>
</dbReference>
<gene>
    <name evidence="1" type="ORF">C7U54_02535</name>
</gene>
<proteinExistence type="predicted"/>